<evidence type="ECO:0000256" key="7">
    <source>
        <dbReference type="SAM" id="MobiDB-lite"/>
    </source>
</evidence>
<dbReference type="GO" id="GO:0005730">
    <property type="term" value="C:nucleolus"/>
    <property type="evidence" value="ECO:0007669"/>
    <property type="project" value="UniProtKB-SubCell"/>
</dbReference>
<evidence type="ECO:0000256" key="4">
    <source>
        <dbReference type="ARBA" id="ARBA00022552"/>
    </source>
</evidence>
<evidence type="ECO:0000313" key="11">
    <source>
        <dbReference type="EMBL" id="CAL6053641.1"/>
    </source>
</evidence>
<reference evidence="10 12" key="2">
    <citation type="submission" date="2024-07" db="EMBL/GenBank/DDBJ databases">
        <authorList>
            <person name="Akdeniz Z."/>
        </authorList>
    </citation>
    <scope>NUCLEOTIDE SEQUENCE [LARGE SCALE GENOMIC DNA]</scope>
</reference>
<evidence type="ECO:0000313" key="8">
    <source>
        <dbReference type="EMBL" id="CAI9939769.1"/>
    </source>
</evidence>
<dbReference type="GO" id="GO:0030686">
    <property type="term" value="C:90S preribosome"/>
    <property type="evidence" value="ECO:0007669"/>
    <property type="project" value="TreeGrafter"/>
</dbReference>
<dbReference type="AlphaFoldDB" id="A0AA86PRF7"/>
<keyword evidence="5 6" id="KW-0539">Nucleus</keyword>
<comment type="subcellular location">
    <subcellularLocation>
        <location evidence="1 6">Nucleus</location>
        <location evidence="1 6">Nucleolus</location>
    </subcellularLocation>
</comment>
<dbReference type="EMBL" id="CAXDID020000197">
    <property type="protein sequence ID" value="CAL6053641.1"/>
    <property type="molecule type" value="Genomic_DNA"/>
</dbReference>
<comment type="caution">
    <text evidence="8">The sequence shown here is derived from an EMBL/GenBank/DDBJ whole genome shotgun (WGS) entry which is preliminary data.</text>
</comment>
<keyword evidence="6" id="KW-0687">Ribonucleoprotein</keyword>
<comment type="function">
    <text evidence="6">Component of the 90S pre-ribosome involved in the maturation of rRNAs. Required for early cleavages of the pre-RNAs in the 40S ribosomal subunit maturation pathway.</text>
</comment>
<dbReference type="GO" id="GO:0000462">
    <property type="term" value="P:maturation of SSU-rRNA from tricistronic rRNA transcript (SSU-rRNA, 5.8S rRNA, LSU-rRNA)"/>
    <property type="evidence" value="ECO:0007669"/>
    <property type="project" value="TreeGrafter"/>
</dbReference>
<keyword evidence="4 6" id="KW-0698">rRNA processing</keyword>
<evidence type="ECO:0000256" key="1">
    <source>
        <dbReference type="ARBA" id="ARBA00004604"/>
    </source>
</evidence>
<evidence type="ECO:0000256" key="2">
    <source>
        <dbReference type="ARBA" id="ARBA00009418"/>
    </source>
</evidence>
<protein>
    <recommendedName>
        <fullName evidence="6">rRNA biogenesis protein RRP36</fullName>
    </recommendedName>
</protein>
<organism evidence="8">
    <name type="scientific">Hexamita inflata</name>
    <dbReference type="NCBI Taxonomy" id="28002"/>
    <lineage>
        <taxon>Eukaryota</taxon>
        <taxon>Metamonada</taxon>
        <taxon>Diplomonadida</taxon>
        <taxon>Hexamitidae</taxon>
        <taxon>Hexamitinae</taxon>
        <taxon>Hexamita</taxon>
    </lineage>
</organism>
<dbReference type="EMBL" id="CAXDID020000139">
    <property type="protein sequence ID" value="CAL6038276.1"/>
    <property type="molecule type" value="Genomic_DNA"/>
</dbReference>
<dbReference type="Pfam" id="PF06102">
    <property type="entry name" value="RRP36"/>
    <property type="match status" value="1"/>
</dbReference>
<comment type="similarity">
    <text evidence="2 6">Belongs to the RRP36 family.</text>
</comment>
<accession>A0AA86PRF7</accession>
<feature type="compositionally biased region" description="Polar residues" evidence="7">
    <location>
        <begin position="8"/>
        <end position="24"/>
    </location>
</feature>
<evidence type="ECO:0000256" key="5">
    <source>
        <dbReference type="ARBA" id="ARBA00023242"/>
    </source>
</evidence>
<evidence type="ECO:0000256" key="6">
    <source>
        <dbReference type="RuleBase" id="RU368027"/>
    </source>
</evidence>
<keyword evidence="3 6" id="KW-0690">Ribosome biogenesis</keyword>
<feature type="region of interest" description="Disordered" evidence="7">
    <location>
        <begin position="1"/>
        <end position="39"/>
    </location>
</feature>
<feature type="compositionally biased region" description="Basic and acidic residues" evidence="7">
    <location>
        <begin position="25"/>
        <end position="39"/>
    </location>
</feature>
<reference evidence="8" key="1">
    <citation type="submission" date="2023-06" db="EMBL/GenBank/DDBJ databases">
        <authorList>
            <person name="Kurt Z."/>
        </authorList>
    </citation>
    <scope>NUCLEOTIDE SEQUENCE</scope>
</reference>
<evidence type="ECO:0000313" key="9">
    <source>
        <dbReference type="EMBL" id="CAI9972164.1"/>
    </source>
</evidence>
<evidence type="ECO:0000313" key="10">
    <source>
        <dbReference type="EMBL" id="CAL6038276.1"/>
    </source>
</evidence>
<gene>
    <name evidence="8" type="ORF">HINF_LOCUS27414</name>
    <name evidence="10" type="ORF">HINF_LOCUS37288</name>
    <name evidence="11" type="ORF">HINF_LOCUS45497</name>
    <name evidence="9" type="ORF">HINF_LOCUS59809</name>
</gene>
<proteinExistence type="inferred from homology"/>
<dbReference type="EMBL" id="CATOUU010001104">
    <property type="protein sequence ID" value="CAI9972164.1"/>
    <property type="molecule type" value="Genomic_DNA"/>
</dbReference>
<dbReference type="PANTHER" id="PTHR21738:SF0">
    <property type="entry name" value="RIBOSOMAL RNA PROCESSING PROTEIN 36 HOMOLOG"/>
    <property type="match status" value="1"/>
</dbReference>
<sequence length="166" mass="19807">MKDEPFSAPTTKPVSAADVNQTFPRSERKRDPRFDQTQEFDSKAFHNSYKFVKEIREKEVTELQKELKAIDDRSSVKAKRVMDKINTNRQKIGNVKSFEKAKEIKQKLKMKENEAVKDGKQKFHMSEKRIEEVVKAARFHDKQNGSMKRKFIEKKYEEMDKKFMRR</sequence>
<evidence type="ECO:0000256" key="3">
    <source>
        <dbReference type="ARBA" id="ARBA00022517"/>
    </source>
</evidence>
<dbReference type="PANTHER" id="PTHR21738">
    <property type="entry name" value="RIBOSOMAL RNA PROCESSING PROTEIN 36 HOMOLOG"/>
    <property type="match status" value="1"/>
</dbReference>
<name>A0AA86PRF7_9EUKA</name>
<comment type="subunit">
    <text evidence="6">Associates with 90S and pre-40S pre-ribosomal particles.</text>
</comment>
<keyword evidence="12" id="KW-1185">Reference proteome</keyword>
<dbReference type="EMBL" id="CATOUU010000667">
    <property type="protein sequence ID" value="CAI9939769.1"/>
    <property type="molecule type" value="Genomic_DNA"/>
</dbReference>
<evidence type="ECO:0000313" key="12">
    <source>
        <dbReference type="Proteomes" id="UP001642409"/>
    </source>
</evidence>
<dbReference type="InterPro" id="IPR009292">
    <property type="entry name" value="RRP36"/>
</dbReference>
<dbReference type="Proteomes" id="UP001642409">
    <property type="component" value="Unassembled WGS sequence"/>
</dbReference>